<evidence type="ECO:0000256" key="2">
    <source>
        <dbReference type="ARBA" id="ARBA00005854"/>
    </source>
</evidence>
<evidence type="ECO:0000259" key="11">
    <source>
        <dbReference type="Pfam" id="PF19304"/>
    </source>
</evidence>
<dbReference type="NCBIfam" id="TIGR01327">
    <property type="entry name" value="PGDH"/>
    <property type="match status" value="1"/>
</dbReference>
<dbReference type="InterPro" id="IPR045626">
    <property type="entry name" value="PGDH_ASB_dom"/>
</dbReference>
<dbReference type="GO" id="GO:0004617">
    <property type="term" value="F:phosphoglycerate dehydrogenase activity"/>
    <property type="evidence" value="ECO:0007669"/>
    <property type="project" value="UniProtKB-EC"/>
</dbReference>
<dbReference type="SUPFAM" id="SSF143548">
    <property type="entry name" value="Serine metabolism enzymes domain"/>
    <property type="match status" value="1"/>
</dbReference>
<dbReference type="PANTHER" id="PTHR42789">
    <property type="entry name" value="D-ISOMER SPECIFIC 2-HYDROXYACID DEHYDROGENASE FAMILY PROTEIN (AFU_ORTHOLOGUE AFUA_6G10090)"/>
    <property type="match status" value="1"/>
</dbReference>
<dbReference type="Pfam" id="PF02826">
    <property type="entry name" value="2-Hacid_dh_C"/>
    <property type="match status" value="1"/>
</dbReference>
<name>A0A0F9AEX1_9ZZZZ</name>
<evidence type="ECO:0000259" key="10">
    <source>
        <dbReference type="Pfam" id="PF02826"/>
    </source>
</evidence>
<dbReference type="InterPro" id="IPR006236">
    <property type="entry name" value="PGDH"/>
</dbReference>
<organism evidence="12">
    <name type="scientific">marine sediment metagenome</name>
    <dbReference type="NCBI Taxonomy" id="412755"/>
    <lineage>
        <taxon>unclassified sequences</taxon>
        <taxon>metagenomes</taxon>
        <taxon>ecological metagenomes</taxon>
    </lineage>
</organism>
<evidence type="ECO:0000256" key="1">
    <source>
        <dbReference type="ARBA" id="ARBA00005216"/>
    </source>
</evidence>
<evidence type="ECO:0000256" key="7">
    <source>
        <dbReference type="ARBA" id="ARBA00023027"/>
    </source>
</evidence>
<dbReference type="CDD" id="cd12173">
    <property type="entry name" value="PGDH_4"/>
    <property type="match status" value="1"/>
</dbReference>
<accession>A0A0F9AEX1</accession>
<dbReference type="SUPFAM" id="SSF52283">
    <property type="entry name" value="Formate/glycerate dehydrogenase catalytic domain-like"/>
    <property type="match status" value="1"/>
</dbReference>
<evidence type="ECO:0000256" key="3">
    <source>
        <dbReference type="ARBA" id="ARBA00013143"/>
    </source>
</evidence>
<feature type="domain" description="D-isomer specific 2-hydroxyacid dehydrogenase NAD-binding" evidence="10">
    <location>
        <begin position="120"/>
        <end position="294"/>
    </location>
</feature>
<evidence type="ECO:0000256" key="8">
    <source>
        <dbReference type="ARBA" id="ARBA00048731"/>
    </source>
</evidence>
<evidence type="ECO:0000259" key="9">
    <source>
        <dbReference type="Pfam" id="PF00389"/>
    </source>
</evidence>
<keyword evidence="5" id="KW-0028">Amino-acid biosynthesis</keyword>
<dbReference type="AlphaFoldDB" id="A0A0F9AEX1"/>
<dbReference type="Gene3D" id="3.40.50.720">
    <property type="entry name" value="NAD(P)-binding Rossmann-like Domain"/>
    <property type="match status" value="2"/>
</dbReference>
<dbReference type="PANTHER" id="PTHR42789:SF1">
    <property type="entry name" value="D-ISOMER SPECIFIC 2-HYDROXYACID DEHYDROGENASE FAMILY PROTEIN (AFU_ORTHOLOGUE AFUA_6G10090)"/>
    <property type="match status" value="1"/>
</dbReference>
<feature type="non-terminal residue" evidence="12">
    <location>
        <position position="471"/>
    </location>
</feature>
<dbReference type="FunFam" id="3.40.50.720:FF:000021">
    <property type="entry name" value="D-3-phosphoglycerate dehydrogenase"/>
    <property type="match status" value="1"/>
</dbReference>
<dbReference type="InterPro" id="IPR029753">
    <property type="entry name" value="D-isomer_DH_CS"/>
</dbReference>
<protein>
    <recommendedName>
        <fullName evidence="4">D-3-phosphoglycerate dehydrogenase</fullName>
        <ecNumber evidence="3">1.1.1.95</ecNumber>
    </recommendedName>
</protein>
<keyword evidence="7" id="KW-0520">NAD</keyword>
<gene>
    <name evidence="12" type="ORF">LCGC14_2580690</name>
</gene>
<dbReference type="InterPro" id="IPR006139">
    <property type="entry name" value="D-isomer_2_OHA_DH_cat_dom"/>
</dbReference>
<dbReference type="Pfam" id="PF19304">
    <property type="entry name" value="PGDH_inter"/>
    <property type="match status" value="1"/>
</dbReference>
<dbReference type="InterPro" id="IPR006140">
    <property type="entry name" value="D-isomer_DH_NAD-bd"/>
</dbReference>
<comment type="catalytic activity">
    <reaction evidence="8">
        <text>(2R)-3-phosphoglycerate + NAD(+) = 3-phosphooxypyruvate + NADH + H(+)</text>
        <dbReference type="Rhea" id="RHEA:12641"/>
        <dbReference type="ChEBI" id="CHEBI:15378"/>
        <dbReference type="ChEBI" id="CHEBI:18110"/>
        <dbReference type="ChEBI" id="CHEBI:57540"/>
        <dbReference type="ChEBI" id="CHEBI:57945"/>
        <dbReference type="ChEBI" id="CHEBI:58272"/>
        <dbReference type="EC" id="1.1.1.95"/>
    </reaction>
</comment>
<proteinExistence type="inferred from homology"/>
<comment type="similarity">
    <text evidence="2">Belongs to the D-isomer specific 2-hydroxyacid dehydrogenase family.</text>
</comment>
<dbReference type="FunFam" id="3.30.1330.90:FF:000003">
    <property type="entry name" value="D-3-phosphoglycerate dehydrogenase"/>
    <property type="match status" value="1"/>
</dbReference>
<dbReference type="GO" id="GO:0006564">
    <property type="term" value="P:L-serine biosynthetic process"/>
    <property type="evidence" value="ECO:0007669"/>
    <property type="project" value="InterPro"/>
</dbReference>
<dbReference type="EC" id="1.1.1.95" evidence="3"/>
<keyword evidence="6" id="KW-0560">Oxidoreductase</keyword>
<evidence type="ECO:0000313" key="12">
    <source>
        <dbReference type="EMBL" id="KKL07965.1"/>
    </source>
</evidence>
<reference evidence="12" key="1">
    <citation type="journal article" date="2015" name="Nature">
        <title>Complex archaea that bridge the gap between prokaryotes and eukaryotes.</title>
        <authorList>
            <person name="Spang A."/>
            <person name="Saw J.H."/>
            <person name="Jorgensen S.L."/>
            <person name="Zaremba-Niedzwiedzka K."/>
            <person name="Martijn J."/>
            <person name="Lind A.E."/>
            <person name="van Eijk R."/>
            <person name="Schleper C."/>
            <person name="Guy L."/>
            <person name="Ettema T.J."/>
        </authorList>
    </citation>
    <scope>NUCLEOTIDE SEQUENCE</scope>
</reference>
<dbReference type="Gene3D" id="3.30.1330.90">
    <property type="entry name" value="D-3-phosphoglycerate dehydrogenase, domain 3"/>
    <property type="match status" value="1"/>
</dbReference>
<dbReference type="PROSITE" id="PS00065">
    <property type="entry name" value="D_2_HYDROXYACID_DH_1"/>
    <property type="match status" value="1"/>
</dbReference>
<dbReference type="Pfam" id="PF00389">
    <property type="entry name" value="2-Hacid_dh"/>
    <property type="match status" value="1"/>
</dbReference>
<dbReference type="InterPro" id="IPR036291">
    <property type="entry name" value="NAD(P)-bd_dom_sf"/>
</dbReference>
<dbReference type="GO" id="GO:0051287">
    <property type="term" value="F:NAD binding"/>
    <property type="evidence" value="ECO:0007669"/>
    <property type="project" value="InterPro"/>
</dbReference>
<feature type="domain" description="D-3-phosphoglycerate dehydrogenase ASB" evidence="11">
    <location>
        <begin position="338"/>
        <end position="452"/>
    </location>
</feature>
<dbReference type="PROSITE" id="PS00671">
    <property type="entry name" value="D_2_HYDROXYACID_DH_3"/>
    <property type="match status" value="1"/>
</dbReference>
<evidence type="ECO:0000256" key="4">
    <source>
        <dbReference type="ARBA" id="ARBA00021582"/>
    </source>
</evidence>
<dbReference type="InterPro" id="IPR029752">
    <property type="entry name" value="D-isomer_DH_CS1"/>
</dbReference>
<comment type="pathway">
    <text evidence="1">Amino-acid biosynthesis; L-serine biosynthesis; L-serine from 3-phospho-D-glycerate: step 1/3.</text>
</comment>
<evidence type="ECO:0000256" key="6">
    <source>
        <dbReference type="ARBA" id="ARBA00023002"/>
    </source>
</evidence>
<comment type="caution">
    <text evidence="12">The sequence shown here is derived from an EMBL/GenBank/DDBJ whole genome shotgun (WGS) entry which is preliminary data.</text>
</comment>
<dbReference type="UniPathway" id="UPA00135">
    <property type="reaction ID" value="UER00196"/>
</dbReference>
<sequence>AIASLSADRRLPKMTAHVLVCDPIAEDGITLLKRFGAEVDVSTGLTADELRATVGGYEALIVRSETHLTREVIEAAGKLQVIGRAGIGVDNIDVQAATEKGVVVVNAPTGNVISAAEHAIALMLALARHIPEANASLKGGRWERKRFLGLEVRGKTLGIIGLGQVGSEVARKARGLEMRVVAHDPFVPDERARSLGVELISLEEVLRESDFLTIHTTLTEGTRHLLGEEELRQMKPTARIINTARGGIVDEGALDAALKDGRLAGVALDVFETEPLTSHPLFDNEKAVVTPHLGASTAEAQERVAVDVAEQIIAVFKGEPAQYAVNAPLISAETYSYLAPYVPVASMTGSLAVQLCEGQMGKIEVDYSGEIAQHDVTPLKAAIVGGLLAPISEEHVNVVNVDIVVQRRGMEMTEVRSPSHDIYSSLITVRVSTSGGETKVSGTLAHDGPHIVLIDDFWVDVPPGEGYLLVC</sequence>
<evidence type="ECO:0000256" key="5">
    <source>
        <dbReference type="ARBA" id="ARBA00022605"/>
    </source>
</evidence>
<feature type="domain" description="D-isomer specific 2-hydroxyacid dehydrogenase catalytic" evidence="9">
    <location>
        <begin position="18"/>
        <end position="326"/>
    </location>
</feature>
<dbReference type="EMBL" id="LAZR01043074">
    <property type="protein sequence ID" value="KKL07965.1"/>
    <property type="molecule type" value="Genomic_DNA"/>
</dbReference>
<dbReference type="InterPro" id="IPR029009">
    <property type="entry name" value="ASB_dom_sf"/>
</dbReference>
<dbReference type="SUPFAM" id="SSF51735">
    <property type="entry name" value="NAD(P)-binding Rossmann-fold domains"/>
    <property type="match status" value="1"/>
</dbReference>
<feature type="non-terminal residue" evidence="12">
    <location>
        <position position="1"/>
    </location>
</feature>
<dbReference type="InterPro" id="IPR050857">
    <property type="entry name" value="D-2-hydroxyacid_DH"/>
</dbReference>